<organism evidence="2 3">
    <name type="scientific">Symbiodinium necroappetens</name>
    <dbReference type="NCBI Taxonomy" id="1628268"/>
    <lineage>
        <taxon>Eukaryota</taxon>
        <taxon>Sar</taxon>
        <taxon>Alveolata</taxon>
        <taxon>Dinophyceae</taxon>
        <taxon>Suessiales</taxon>
        <taxon>Symbiodiniaceae</taxon>
        <taxon>Symbiodinium</taxon>
    </lineage>
</organism>
<dbReference type="InterPro" id="IPR036457">
    <property type="entry name" value="PPM-type-like_dom_sf"/>
</dbReference>
<name>A0A812TXG8_9DINO</name>
<dbReference type="Gene3D" id="3.60.40.10">
    <property type="entry name" value="PPM-type phosphatase domain"/>
    <property type="match status" value="1"/>
</dbReference>
<protein>
    <recommendedName>
        <fullName evidence="1">PPM-type phosphatase domain-containing protein</fullName>
    </recommendedName>
</protein>
<dbReference type="EMBL" id="CAJNJA010025430">
    <property type="protein sequence ID" value="CAE7543019.1"/>
    <property type="molecule type" value="Genomic_DNA"/>
</dbReference>
<feature type="domain" description="PPM-type phosphatase" evidence="1">
    <location>
        <begin position="6"/>
        <end position="66"/>
    </location>
</feature>
<gene>
    <name evidence="2" type="ORF">SNEC2469_LOCUS15633</name>
</gene>
<accession>A0A812TXG8</accession>
<proteinExistence type="predicted"/>
<dbReference type="Proteomes" id="UP000601435">
    <property type="component" value="Unassembled WGS sequence"/>
</dbReference>
<dbReference type="InterPro" id="IPR001932">
    <property type="entry name" value="PPM-type_phosphatase-like_dom"/>
</dbReference>
<reference evidence="2" key="1">
    <citation type="submission" date="2021-02" db="EMBL/GenBank/DDBJ databases">
        <authorList>
            <person name="Dougan E. K."/>
            <person name="Rhodes N."/>
            <person name="Thang M."/>
            <person name="Chan C."/>
        </authorList>
    </citation>
    <scope>NUCLEOTIDE SEQUENCE</scope>
</reference>
<sequence length="127" mass="13622">MVSTKTMDHSPEKNAEEKHRLQKLGVTIDGGYVDGHLQVSRALGDIESKTGDKIHGLICKPQVIAVAVKAPSSWFSPPMGCGMLQEQAALSTTRTVLRETRSQHAAVIVVRSTNLNRFPNGSQGSGA</sequence>
<comment type="caution">
    <text evidence="2">The sequence shown here is derived from an EMBL/GenBank/DDBJ whole genome shotgun (WGS) entry which is preliminary data.</text>
</comment>
<evidence type="ECO:0000313" key="3">
    <source>
        <dbReference type="Proteomes" id="UP000601435"/>
    </source>
</evidence>
<evidence type="ECO:0000313" key="2">
    <source>
        <dbReference type="EMBL" id="CAE7543019.1"/>
    </source>
</evidence>
<evidence type="ECO:0000259" key="1">
    <source>
        <dbReference type="Pfam" id="PF00481"/>
    </source>
</evidence>
<keyword evidence="3" id="KW-1185">Reference proteome</keyword>
<dbReference type="SUPFAM" id="SSF81606">
    <property type="entry name" value="PP2C-like"/>
    <property type="match status" value="1"/>
</dbReference>
<dbReference type="Pfam" id="PF00481">
    <property type="entry name" value="PP2C"/>
    <property type="match status" value="1"/>
</dbReference>
<dbReference type="OrthoDB" id="10349009at2759"/>
<dbReference type="AlphaFoldDB" id="A0A812TXG8"/>